<accession>A0A1F8DS26</accession>
<dbReference type="AlphaFoldDB" id="A0A1F8DS26"/>
<organism evidence="2 3">
    <name type="scientific">Candidatus Wolfebacteria bacterium RIFCSPHIGHO2_01_FULL_48_22</name>
    <dbReference type="NCBI Taxonomy" id="1802555"/>
    <lineage>
        <taxon>Bacteria</taxon>
        <taxon>Candidatus Wolfeibacteriota</taxon>
    </lineage>
</organism>
<reference evidence="2 3" key="1">
    <citation type="journal article" date="2016" name="Nat. Commun.">
        <title>Thousands of microbial genomes shed light on interconnected biogeochemical processes in an aquifer system.</title>
        <authorList>
            <person name="Anantharaman K."/>
            <person name="Brown C.T."/>
            <person name="Hug L.A."/>
            <person name="Sharon I."/>
            <person name="Castelle C.J."/>
            <person name="Probst A.J."/>
            <person name="Thomas B.C."/>
            <person name="Singh A."/>
            <person name="Wilkins M.J."/>
            <person name="Karaoz U."/>
            <person name="Brodie E.L."/>
            <person name="Williams K.H."/>
            <person name="Hubbard S.S."/>
            <person name="Banfield J.F."/>
        </authorList>
    </citation>
    <scope>NUCLEOTIDE SEQUENCE [LARGE SCALE GENOMIC DNA]</scope>
</reference>
<proteinExistence type="predicted"/>
<comment type="caution">
    <text evidence="2">The sequence shown here is derived from an EMBL/GenBank/DDBJ whole genome shotgun (WGS) entry which is preliminary data.</text>
</comment>
<evidence type="ECO:0000313" key="3">
    <source>
        <dbReference type="Proteomes" id="UP000177029"/>
    </source>
</evidence>
<sequence>MKLYTANHIPNIVSKIRGFLCGIRYTKYGIRNRGAVSLMTILILAFILVEITAVGLITAFLSGEQGLGLKASHVATYAARSGIQDVLLRISRDKTFVPDPNPYTISVAEGSVSVQITRTLPDATHVLYTIASTGSAGPKRVKITGTVLIDDENGSISNIGVVESGI</sequence>
<evidence type="ECO:0000313" key="2">
    <source>
        <dbReference type="EMBL" id="OGM91252.1"/>
    </source>
</evidence>
<keyword evidence="1" id="KW-1133">Transmembrane helix</keyword>
<evidence type="ECO:0000256" key="1">
    <source>
        <dbReference type="SAM" id="Phobius"/>
    </source>
</evidence>
<dbReference type="STRING" id="1802555.A2755_02520"/>
<keyword evidence="1" id="KW-0472">Membrane</keyword>
<name>A0A1F8DS26_9BACT</name>
<dbReference type="Proteomes" id="UP000177029">
    <property type="component" value="Unassembled WGS sequence"/>
</dbReference>
<evidence type="ECO:0008006" key="4">
    <source>
        <dbReference type="Google" id="ProtNLM"/>
    </source>
</evidence>
<protein>
    <recommendedName>
        <fullName evidence="4">Type 4 fimbrial biogenesis protein PilX N-terminal domain-containing protein</fullName>
    </recommendedName>
</protein>
<dbReference type="EMBL" id="MGIP01000011">
    <property type="protein sequence ID" value="OGM91252.1"/>
    <property type="molecule type" value="Genomic_DNA"/>
</dbReference>
<keyword evidence="1" id="KW-0812">Transmembrane</keyword>
<gene>
    <name evidence="2" type="ORF">A2755_02520</name>
</gene>
<feature type="transmembrane region" description="Helical" evidence="1">
    <location>
        <begin position="35"/>
        <end position="61"/>
    </location>
</feature>